<accession>A0AA38MTC6</accession>
<comment type="caution">
    <text evidence="1">The sequence shown here is derived from an EMBL/GenBank/DDBJ whole genome shotgun (WGS) entry which is preliminary data.</text>
</comment>
<gene>
    <name evidence="1" type="ORF">Zmor_002056</name>
</gene>
<evidence type="ECO:0000313" key="2">
    <source>
        <dbReference type="Proteomes" id="UP001168821"/>
    </source>
</evidence>
<dbReference type="Proteomes" id="UP001168821">
    <property type="component" value="Unassembled WGS sequence"/>
</dbReference>
<dbReference type="EMBL" id="JALNTZ010000001">
    <property type="protein sequence ID" value="KAJ3666621.1"/>
    <property type="molecule type" value="Genomic_DNA"/>
</dbReference>
<dbReference type="AlphaFoldDB" id="A0AA38MTC6"/>
<evidence type="ECO:0000313" key="1">
    <source>
        <dbReference type="EMBL" id="KAJ3666621.1"/>
    </source>
</evidence>
<sequence length="78" mass="9258">MPRVRRPRNFSQFCEFDRGRIVDLRVAGKSFGEIGAIMQRSSYRMLVSMDRGRSTMKFQRQVVNKQHIVKPAIFDFYL</sequence>
<protein>
    <submittedName>
        <fullName evidence="1">Uncharacterized protein</fullName>
    </submittedName>
</protein>
<reference evidence="1" key="1">
    <citation type="journal article" date="2023" name="G3 (Bethesda)">
        <title>Whole genome assemblies of Zophobas morio and Tenebrio molitor.</title>
        <authorList>
            <person name="Kaur S."/>
            <person name="Stinson S.A."/>
            <person name="diCenzo G.C."/>
        </authorList>
    </citation>
    <scope>NUCLEOTIDE SEQUENCE</scope>
    <source>
        <strain evidence="1">QUZm001</strain>
    </source>
</reference>
<name>A0AA38MTC6_9CUCU</name>
<organism evidence="1 2">
    <name type="scientific">Zophobas morio</name>
    <dbReference type="NCBI Taxonomy" id="2755281"/>
    <lineage>
        <taxon>Eukaryota</taxon>
        <taxon>Metazoa</taxon>
        <taxon>Ecdysozoa</taxon>
        <taxon>Arthropoda</taxon>
        <taxon>Hexapoda</taxon>
        <taxon>Insecta</taxon>
        <taxon>Pterygota</taxon>
        <taxon>Neoptera</taxon>
        <taxon>Endopterygota</taxon>
        <taxon>Coleoptera</taxon>
        <taxon>Polyphaga</taxon>
        <taxon>Cucujiformia</taxon>
        <taxon>Tenebrionidae</taxon>
        <taxon>Zophobas</taxon>
    </lineage>
</organism>
<keyword evidence="2" id="KW-1185">Reference proteome</keyword>
<proteinExistence type="predicted"/>